<evidence type="ECO:0000256" key="1">
    <source>
        <dbReference type="SAM" id="MobiDB-lite"/>
    </source>
</evidence>
<feature type="region of interest" description="Disordered" evidence="1">
    <location>
        <begin position="1"/>
        <end position="76"/>
    </location>
</feature>
<name>F4RZ26_MELLP</name>
<organism evidence="3">
    <name type="scientific">Melampsora larici-populina (strain 98AG31 / pathotype 3-4-7)</name>
    <name type="common">Poplar leaf rust fungus</name>
    <dbReference type="NCBI Taxonomy" id="747676"/>
    <lineage>
        <taxon>Eukaryota</taxon>
        <taxon>Fungi</taxon>
        <taxon>Dikarya</taxon>
        <taxon>Basidiomycota</taxon>
        <taxon>Pucciniomycotina</taxon>
        <taxon>Pucciniomycetes</taxon>
        <taxon>Pucciniales</taxon>
        <taxon>Melampsoraceae</taxon>
        <taxon>Melampsora</taxon>
    </lineage>
</organism>
<feature type="compositionally biased region" description="Low complexity" evidence="1">
    <location>
        <begin position="52"/>
        <end position="75"/>
    </location>
</feature>
<feature type="compositionally biased region" description="Low complexity" evidence="1">
    <location>
        <begin position="11"/>
        <end position="24"/>
    </location>
</feature>
<dbReference type="Gene3D" id="3.80.10.10">
    <property type="entry name" value="Ribonuclease Inhibitor"/>
    <property type="match status" value="1"/>
</dbReference>
<dbReference type="SUPFAM" id="SSF52047">
    <property type="entry name" value="RNI-like"/>
    <property type="match status" value="1"/>
</dbReference>
<dbReference type="AlphaFoldDB" id="F4RZ26"/>
<dbReference type="eggNOG" id="ENOG502SARS">
    <property type="taxonomic scope" value="Eukaryota"/>
</dbReference>
<feature type="compositionally biased region" description="Polar residues" evidence="1">
    <location>
        <begin position="35"/>
        <end position="51"/>
    </location>
</feature>
<gene>
    <name evidence="2" type="ORF">MELLADRAFT_110221</name>
</gene>
<feature type="region of interest" description="Disordered" evidence="1">
    <location>
        <begin position="638"/>
        <end position="709"/>
    </location>
</feature>
<dbReference type="VEuPathDB" id="FungiDB:MELLADRAFT_110221"/>
<dbReference type="InterPro" id="IPR032675">
    <property type="entry name" value="LRR_dom_sf"/>
</dbReference>
<evidence type="ECO:0000313" key="3">
    <source>
        <dbReference type="Proteomes" id="UP000001072"/>
    </source>
</evidence>
<protein>
    <recommendedName>
        <fullName evidence="4">F-box domain-containing protein</fullName>
    </recommendedName>
</protein>
<reference evidence="3" key="1">
    <citation type="journal article" date="2011" name="Proc. Natl. Acad. Sci. U.S.A.">
        <title>Obligate biotrophy features unraveled by the genomic analysis of rust fungi.</title>
        <authorList>
            <person name="Duplessis S."/>
            <person name="Cuomo C.A."/>
            <person name="Lin Y.-C."/>
            <person name="Aerts A."/>
            <person name="Tisserant E."/>
            <person name="Veneault-Fourrey C."/>
            <person name="Joly D.L."/>
            <person name="Hacquard S."/>
            <person name="Amselem J."/>
            <person name="Cantarel B.L."/>
            <person name="Chiu R."/>
            <person name="Coutinho P.M."/>
            <person name="Feau N."/>
            <person name="Field M."/>
            <person name="Frey P."/>
            <person name="Gelhaye E."/>
            <person name="Goldberg J."/>
            <person name="Grabherr M.G."/>
            <person name="Kodira C.D."/>
            <person name="Kohler A."/>
            <person name="Kuees U."/>
            <person name="Lindquist E.A."/>
            <person name="Lucas S.M."/>
            <person name="Mago R."/>
            <person name="Mauceli E."/>
            <person name="Morin E."/>
            <person name="Murat C."/>
            <person name="Pangilinan J.L."/>
            <person name="Park R."/>
            <person name="Pearson M."/>
            <person name="Quesneville H."/>
            <person name="Rouhier N."/>
            <person name="Sakthikumar S."/>
            <person name="Salamov A.A."/>
            <person name="Schmutz J."/>
            <person name="Selles B."/>
            <person name="Shapiro H."/>
            <person name="Tanguay P."/>
            <person name="Tuskan G.A."/>
            <person name="Henrissat B."/>
            <person name="Van de Peer Y."/>
            <person name="Rouze P."/>
            <person name="Ellis J.G."/>
            <person name="Dodds P.N."/>
            <person name="Schein J.E."/>
            <person name="Zhong S."/>
            <person name="Hamelin R.C."/>
            <person name="Grigoriev I.V."/>
            <person name="Szabo L.J."/>
            <person name="Martin F."/>
        </authorList>
    </citation>
    <scope>NUCLEOTIDE SEQUENCE [LARGE SCALE GENOMIC DNA]</scope>
    <source>
        <strain evidence="3">98AG31 / pathotype 3-4-7</strain>
    </source>
</reference>
<feature type="compositionally biased region" description="Gly residues" evidence="1">
    <location>
        <begin position="761"/>
        <end position="771"/>
    </location>
</feature>
<feature type="compositionally biased region" description="Basic and acidic residues" evidence="1">
    <location>
        <begin position="652"/>
        <end position="694"/>
    </location>
</feature>
<proteinExistence type="predicted"/>
<dbReference type="GeneID" id="18924006"/>
<dbReference type="OrthoDB" id="2505264at2759"/>
<dbReference type="Proteomes" id="UP000001072">
    <property type="component" value="Unassembled WGS sequence"/>
</dbReference>
<dbReference type="HOGENOM" id="CLU_354906_0_0_1"/>
<feature type="compositionally biased region" description="Acidic residues" evidence="1">
    <location>
        <begin position="695"/>
        <end position="709"/>
    </location>
</feature>
<dbReference type="EMBL" id="GL883131">
    <property type="protein sequence ID" value="EGG02344.1"/>
    <property type="molecule type" value="Genomic_DNA"/>
</dbReference>
<sequence>MEKNRKRSAEAPASSNLSTPSSSRSDPRPKRATSEPLQQRNKLSPSPTVLVTSNNFSPTTTTTNTTNTTNFTPSSLDSHPSIMLGSLSLEILVYVASLVGERELIRLACCSRPLRLALLALPFLWSQRLTIEISNPSTVEQVQTLFFERADPRRYQALSPPISTHGPIGRWIVHSQATRDRPLRRLSLRLAPPLLSLNERGNRYVIIPDQPYWNTNLLVHNLRAIRSLLNLNFGLMYVGLMELDIRLDGQFDQTLQIAHELWTFIQTPWARTVVDFKFLVSYPYARIPPRTLFGLMTWMPDLKSVEIEVVPGVSGIHRKPTSRDPKFALGGGNEIPEQDPNGEPMISKLERISLVGMELGQLVLPDQFPVLRSLLLKNVGWGRMLFSLLRKSPNLVSLILYSVEFEHESDDEVPLDLSFWENLDEEMSELGSDESALGQLRPPPIQLNSLKNLELAGITTPVIWSLIGDLIPNPIIKMPNLKRLMMESMELDEEEQALIELTTLAPLIKEMVVRNCTLREEADLYHCIRCLPYLEMLDLRQTENITSQLINALALSVPNISYLDVRGCGWVQIGSVARLAETIRDSSDGLKRLELIGVDLPGYDDWEGWEAWKWLEFTHVLIDVEEWKERRRYRKDKGKEVLGGPTGGAGGRIEEEKEMNGSSSRGERERVGLRVDRDRDRDRNRERERERERDELELDLEDDDDLESDMEELMDDEDGFQDEGMTERIEISDSSGGGGGGGDGVVVVDEVGVPVVTAAAVGGGGVGVGDAGGEEMERAHPRVVLRNLSRS</sequence>
<keyword evidence="3" id="KW-1185">Reference proteome</keyword>
<feature type="region of interest" description="Disordered" evidence="1">
    <location>
        <begin position="760"/>
        <end position="780"/>
    </location>
</feature>
<accession>F4RZ26</accession>
<dbReference type="RefSeq" id="XP_007414329.1">
    <property type="nucleotide sequence ID" value="XM_007414267.1"/>
</dbReference>
<evidence type="ECO:0000313" key="2">
    <source>
        <dbReference type="EMBL" id="EGG02344.1"/>
    </source>
</evidence>
<dbReference type="KEGG" id="mlr:MELLADRAFT_110221"/>
<evidence type="ECO:0008006" key="4">
    <source>
        <dbReference type="Google" id="ProtNLM"/>
    </source>
</evidence>
<dbReference type="InParanoid" id="F4RZ26"/>